<evidence type="ECO:0000256" key="1">
    <source>
        <dbReference type="ARBA" id="ARBA00022649"/>
    </source>
</evidence>
<protein>
    <submittedName>
        <fullName evidence="2">DUF1778 domain-containing protein</fullName>
    </submittedName>
</protein>
<evidence type="ECO:0000313" key="3">
    <source>
        <dbReference type="Proteomes" id="UP001224997"/>
    </source>
</evidence>
<keyword evidence="3" id="KW-1185">Reference proteome</keyword>
<dbReference type="Proteomes" id="UP001224997">
    <property type="component" value="Unassembled WGS sequence"/>
</dbReference>
<reference evidence="2 3" key="1">
    <citation type="submission" date="2023-08" db="EMBL/GenBank/DDBJ databases">
        <authorList>
            <person name="Park J.-S."/>
        </authorList>
    </citation>
    <scope>NUCLEOTIDE SEQUENCE [LARGE SCALE GENOMIC DNA]</scope>
    <source>
        <strain evidence="2 3">2205BS29-5</strain>
    </source>
</reference>
<accession>A0ABT9JHD8</accession>
<name>A0ABT9JHD8_9RHOB</name>
<evidence type="ECO:0000313" key="2">
    <source>
        <dbReference type="EMBL" id="MDP5309191.1"/>
    </source>
</evidence>
<dbReference type="InterPro" id="IPR014795">
    <property type="entry name" value="TacA_1-like"/>
</dbReference>
<sequence length="58" mass="6649">MKPANDNSADVTSLKPCDHQAFFEVLDSPPSPTEALRAAFRRTKERSFRQNTWLPKMN</sequence>
<gene>
    <name evidence="2" type="ORF">Q5Y72_19145</name>
</gene>
<organism evidence="2 3">
    <name type="scientific">Paracoccus spongiarum</name>
    <dbReference type="NCBI Taxonomy" id="3064387"/>
    <lineage>
        <taxon>Bacteria</taxon>
        <taxon>Pseudomonadati</taxon>
        <taxon>Pseudomonadota</taxon>
        <taxon>Alphaproteobacteria</taxon>
        <taxon>Rhodobacterales</taxon>
        <taxon>Paracoccaceae</taxon>
        <taxon>Paracoccus</taxon>
    </lineage>
</organism>
<proteinExistence type="predicted"/>
<comment type="caution">
    <text evidence="2">The sequence shown here is derived from an EMBL/GenBank/DDBJ whole genome shotgun (WGS) entry which is preliminary data.</text>
</comment>
<dbReference type="Gene3D" id="1.20.5.780">
    <property type="entry name" value="Single helix bin"/>
    <property type="match status" value="1"/>
</dbReference>
<dbReference type="RefSeq" id="WP_305964991.1">
    <property type="nucleotide sequence ID" value="NZ_JAVAMQ010000040.1"/>
</dbReference>
<keyword evidence="1" id="KW-1277">Toxin-antitoxin system</keyword>
<dbReference type="Pfam" id="PF08681">
    <property type="entry name" value="TacA1"/>
    <property type="match status" value="1"/>
</dbReference>
<dbReference type="EMBL" id="JAVAMQ010000040">
    <property type="protein sequence ID" value="MDP5309191.1"/>
    <property type="molecule type" value="Genomic_DNA"/>
</dbReference>